<protein>
    <recommendedName>
        <fullName evidence="4">MacB-like periplasmic core domain-containing protein</fullName>
    </recommendedName>
</protein>
<evidence type="ECO:0008006" key="4">
    <source>
        <dbReference type="Google" id="ProtNLM"/>
    </source>
</evidence>
<evidence type="ECO:0000313" key="3">
    <source>
        <dbReference type="Proteomes" id="UP000607796"/>
    </source>
</evidence>
<dbReference type="RefSeq" id="WP_194133637.1">
    <property type="nucleotide sequence ID" value="NZ_JADFFK010000003.1"/>
</dbReference>
<dbReference type="EMBL" id="JADFFK010000003">
    <property type="protein sequence ID" value="MBE9636311.1"/>
    <property type="molecule type" value="Genomic_DNA"/>
</dbReference>
<organism evidence="2 3">
    <name type="scientific">Salipiger mangrovisoli</name>
    <dbReference type="NCBI Taxonomy" id="2865933"/>
    <lineage>
        <taxon>Bacteria</taxon>
        <taxon>Pseudomonadati</taxon>
        <taxon>Pseudomonadota</taxon>
        <taxon>Alphaproteobacteria</taxon>
        <taxon>Rhodobacterales</taxon>
        <taxon>Roseobacteraceae</taxon>
        <taxon>Salipiger</taxon>
    </lineage>
</organism>
<keyword evidence="1" id="KW-1133">Transmembrane helix</keyword>
<proteinExistence type="predicted"/>
<dbReference type="Proteomes" id="UP000607796">
    <property type="component" value="Unassembled WGS sequence"/>
</dbReference>
<reference evidence="2 3" key="1">
    <citation type="journal article" date="2021" name="Int. J. Syst. Evol. Microbiol.">
        <title>Salipiger mangrovisoli sp. nov., isolated from mangrove soil and the proposal for the reclassification of Paraphaeobacter pallidus as Salipiger pallidus comb. nov.</title>
        <authorList>
            <person name="Du J."/>
            <person name="Liu Y."/>
            <person name="Pei T."/>
            <person name="Deng M.R."/>
            <person name="Zhu H."/>
        </authorList>
    </citation>
    <scope>NUCLEOTIDE SEQUENCE [LARGE SCALE GENOMIC DNA]</scope>
    <source>
        <strain evidence="2 3">6D45A</strain>
    </source>
</reference>
<sequence length="318" mass="34862">MSKKTDKTVAETVLFCLAVAIIVLLCIAMVHGSWGRTFVIEARTFGATVALRGDVNNWELEEVVLCRARALPDLKAVDGPFCPAVIFEETEAGPRVVAWPSGATIALRYKLDGSMVIEVLSGAEPEFKRGDRLIVPGHIWSRHPALSINGAIVFGSDIGSGSNDYLLSGHWEARQSSFAASWFRATLELVRQGEFSRGATAEVWTSPRFFGLGKSSRPANMFGHITPSFDQDEPGLILSAISETTSLEMHLRYYGVSQKSVVRPDILDTILTSPVILAAAALLGILSLMIELGKNIPMNREIYARALGFFRRLWPRGR</sequence>
<accession>A0ABR9WYI4</accession>
<keyword evidence="1" id="KW-0812">Transmembrane</keyword>
<keyword evidence="1" id="KW-0472">Membrane</keyword>
<feature type="transmembrane region" description="Helical" evidence="1">
    <location>
        <begin position="12"/>
        <end position="34"/>
    </location>
</feature>
<evidence type="ECO:0000256" key="1">
    <source>
        <dbReference type="SAM" id="Phobius"/>
    </source>
</evidence>
<comment type="caution">
    <text evidence="2">The sequence shown here is derived from an EMBL/GenBank/DDBJ whole genome shotgun (WGS) entry which is preliminary data.</text>
</comment>
<evidence type="ECO:0000313" key="2">
    <source>
        <dbReference type="EMBL" id="MBE9636311.1"/>
    </source>
</evidence>
<keyword evidence="3" id="KW-1185">Reference proteome</keyword>
<feature type="transmembrane region" description="Helical" evidence="1">
    <location>
        <begin position="270"/>
        <end position="290"/>
    </location>
</feature>
<name>A0ABR9WYI4_9RHOB</name>
<gene>
    <name evidence="2" type="ORF">IQ782_05625</name>
</gene>